<feature type="repeat" description="TNFR-Cys" evidence="7">
    <location>
        <begin position="68"/>
        <end position="115"/>
    </location>
</feature>
<dbReference type="InterPro" id="IPR009030">
    <property type="entry name" value="Growth_fac_rcpt_cys_sf"/>
</dbReference>
<keyword evidence="3" id="KW-0677">Repeat</keyword>
<dbReference type="FunFam" id="3.10.250.10:FF:000009">
    <property type="entry name" value="WC1"/>
    <property type="match status" value="1"/>
</dbReference>
<feature type="domain" description="TNFR-Cys" evidence="9">
    <location>
        <begin position="68"/>
        <end position="115"/>
    </location>
</feature>
<dbReference type="InterPro" id="IPR036772">
    <property type="entry name" value="SRCR-like_dom_sf"/>
</dbReference>
<dbReference type="PRINTS" id="PR00258">
    <property type="entry name" value="SPERACTRCPTR"/>
</dbReference>
<dbReference type="SUPFAM" id="SSF57184">
    <property type="entry name" value="Growth factor receptor domain"/>
    <property type="match status" value="5"/>
</dbReference>
<dbReference type="InterPro" id="IPR050912">
    <property type="entry name" value="LOX-like_protein"/>
</dbReference>
<evidence type="ECO:0000256" key="6">
    <source>
        <dbReference type="PROSITE-ProRule" id="PRU00196"/>
    </source>
</evidence>
<dbReference type="SMART" id="SM00261">
    <property type="entry name" value="FU"/>
    <property type="match status" value="8"/>
</dbReference>
<feature type="domain" description="SRCR" evidence="10">
    <location>
        <begin position="133"/>
        <end position="235"/>
    </location>
</feature>
<evidence type="ECO:0000256" key="7">
    <source>
        <dbReference type="PROSITE-ProRule" id="PRU00206"/>
    </source>
</evidence>
<dbReference type="HOGENOM" id="CLU_299416_0_0_1"/>
<dbReference type="STRING" id="45351.A7SUV6"/>
<evidence type="ECO:0000313" key="11">
    <source>
        <dbReference type="EMBL" id="EDO32524.1"/>
    </source>
</evidence>
<organism evidence="11 12">
    <name type="scientific">Nematostella vectensis</name>
    <name type="common">Starlet sea anemone</name>
    <dbReference type="NCBI Taxonomy" id="45351"/>
    <lineage>
        <taxon>Eukaryota</taxon>
        <taxon>Metazoa</taxon>
        <taxon>Cnidaria</taxon>
        <taxon>Anthozoa</taxon>
        <taxon>Hexacorallia</taxon>
        <taxon>Actiniaria</taxon>
        <taxon>Edwardsiidae</taxon>
        <taxon>Nematostella</taxon>
    </lineage>
</organism>
<feature type="chain" id="PRO_5002714666" evidence="8">
    <location>
        <begin position="27"/>
        <end position="1002"/>
    </location>
</feature>
<dbReference type="GO" id="GO:0016020">
    <property type="term" value="C:membrane"/>
    <property type="evidence" value="ECO:0007669"/>
    <property type="project" value="InterPro"/>
</dbReference>
<dbReference type="InterPro" id="IPR000742">
    <property type="entry name" value="EGF"/>
</dbReference>
<evidence type="ECO:0000256" key="3">
    <source>
        <dbReference type="ARBA" id="ARBA00022737"/>
    </source>
</evidence>
<dbReference type="SMART" id="SM00181">
    <property type="entry name" value="EGF"/>
    <property type="match status" value="6"/>
</dbReference>
<reference evidence="11 12" key="1">
    <citation type="journal article" date="2007" name="Science">
        <title>Sea anemone genome reveals ancestral eumetazoan gene repertoire and genomic organization.</title>
        <authorList>
            <person name="Putnam N.H."/>
            <person name="Srivastava M."/>
            <person name="Hellsten U."/>
            <person name="Dirks B."/>
            <person name="Chapman J."/>
            <person name="Salamov A."/>
            <person name="Terry A."/>
            <person name="Shapiro H."/>
            <person name="Lindquist E."/>
            <person name="Kapitonov V.V."/>
            <person name="Jurka J."/>
            <person name="Genikhovich G."/>
            <person name="Grigoriev I.V."/>
            <person name="Lucas S.M."/>
            <person name="Steele R.E."/>
            <person name="Finnerty J.R."/>
            <person name="Technau U."/>
            <person name="Martindale M.Q."/>
            <person name="Rokhsar D.S."/>
        </authorList>
    </citation>
    <scope>NUCLEOTIDE SEQUENCE [LARGE SCALE GENOMIC DNA]</scope>
    <source>
        <strain evidence="12">CH2 X CH6</strain>
    </source>
</reference>
<dbReference type="Gene3D" id="2.10.220.10">
    <property type="entry name" value="Hormone Receptor, Insulin-like Growth Factor Receptor 1, Chain A, domain 2"/>
    <property type="match status" value="5"/>
</dbReference>
<evidence type="ECO:0000256" key="8">
    <source>
        <dbReference type="SAM" id="SignalP"/>
    </source>
</evidence>
<dbReference type="PROSITE" id="PS50050">
    <property type="entry name" value="TNFR_NGFR_2"/>
    <property type="match status" value="1"/>
</dbReference>
<evidence type="ECO:0000259" key="9">
    <source>
        <dbReference type="PROSITE" id="PS50050"/>
    </source>
</evidence>
<feature type="disulfide bond" evidence="6">
    <location>
        <begin position="725"/>
        <end position="735"/>
    </location>
</feature>
<dbReference type="InterPro" id="IPR001368">
    <property type="entry name" value="TNFR/NGFR_Cys_rich_reg"/>
</dbReference>
<accession>A7SUV6</accession>
<keyword evidence="5" id="KW-0325">Glycoprotein</keyword>
<feature type="disulfide bond" evidence="6">
    <location>
        <begin position="204"/>
        <end position="214"/>
    </location>
</feature>
<name>A7SUV6_NEMVE</name>
<feature type="signal peptide" evidence="8">
    <location>
        <begin position="1"/>
        <end position="26"/>
    </location>
</feature>
<feature type="domain" description="SRCR" evidence="10">
    <location>
        <begin position="874"/>
        <end position="903"/>
    </location>
</feature>
<dbReference type="FunFam" id="3.10.250.10:FF:000001">
    <property type="entry name" value="Lysyl oxidase 4 isoform X1"/>
    <property type="match status" value="1"/>
</dbReference>
<dbReference type="SUPFAM" id="SSF56487">
    <property type="entry name" value="SRCR-like"/>
    <property type="match status" value="5"/>
</dbReference>
<dbReference type="CDD" id="cd00064">
    <property type="entry name" value="FU"/>
    <property type="match status" value="3"/>
</dbReference>
<dbReference type="Proteomes" id="UP000001593">
    <property type="component" value="Unassembled WGS sequence"/>
</dbReference>
<dbReference type="InParanoid" id="A7SUV6"/>
<dbReference type="eggNOG" id="KOG3525">
    <property type="taxonomic scope" value="Eukaryota"/>
</dbReference>
<evidence type="ECO:0000256" key="2">
    <source>
        <dbReference type="ARBA" id="ARBA00022729"/>
    </source>
</evidence>
<dbReference type="InterPro" id="IPR006212">
    <property type="entry name" value="Furin_repeat"/>
</dbReference>
<gene>
    <name evidence="11" type="ORF">NEMVEDRAFT_v1g217833</name>
</gene>
<feature type="domain" description="SRCR" evidence="10">
    <location>
        <begin position="657"/>
        <end position="756"/>
    </location>
</feature>
<dbReference type="PROSITE" id="PS50287">
    <property type="entry name" value="SRCR_2"/>
    <property type="match status" value="4"/>
</dbReference>
<evidence type="ECO:0000256" key="4">
    <source>
        <dbReference type="ARBA" id="ARBA00023157"/>
    </source>
</evidence>
<dbReference type="PROSITE" id="PS00420">
    <property type="entry name" value="SRCR_1"/>
    <property type="match status" value="1"/>
</dbReference>
<keyword evidence="4 6" id="KW-1015">Disulfide bond</keyword>
<protein>
    <submittedName>
        <fullName evidence="11">Uncharacterized protein</fullName>
    </submittedName>
</protein>
<comment type="caution">
    <text evidence="6">Lacks conserved residue(s) required for the propagation of feature annotation.</text>
</comment>
<evidence type="ECO:0000256" key="1">
    <source>
        <dbReference type="ARBA" id="ARBA00006373"/>
    </source>
</evidence>
<dbReference type="AlphaFoldDB" id="A7SUV6"/>
<dbReference type="Gene3D" id="3.10.250.10">
    <property type="entry name" value="SRCR-like domain"/>
    <property type="match status" value="4"/>
</dbReference>
<dbReference type="PhylomeDB" id="A7SUV6"/>
<evidence type="ECO:0000256" key="5">
    <source>
        <dbReference type="ARBA" id="ARBA00023180"/>
    </source>
</evidence>
<proteinExistence type="inferred from homology"/>
<feature type="domain" description="SRCR" evidence="10">
    <location>
        <begin position="356"/>
        <end position="458"/>
    </location>
</feature>
<evidence type="ECO:0000313" key="12">
    <source>
        <dbReference type="Proteomes" id="UP000001593"/>
    </source>
</evidence>
<dbReference type="PANTHER" id="PTHR45817">
    <property type="entry name" value="LYSYL OXIDASE-LIKE-RELATED"/>
    <property type="match status" value="1"/>
</dbReference>
<keyword evidence="2 8" id="KW-0732">Signal</keyword>
<feature type="disulfide bond" evidence="6">
    <location>
        <begin position="426"/>
        <end position="436"/>
    </location>
</feature>
<sequence>MESLRMPFAAWFFIWFAVCEIWIVSADLPVGSSSLINDEPSFRQKRSLVHGTTCPKGTFAKDLFCVKRCGPGLYGNIKTWTCEECSKQCRTCSDGTRNDICTSCLNPYYLSDGVCLALCRAGTLSQGPPLRNMRLIGGQTQFEGRLEVYKFGSWGTVCDDGWDILDASVVCRELMLGEALEAVTMAGMGQGSPSQKIHLSGVACNGNETRLDACAHAPWEHNGCGHFEDVGVRCSGPDLTRRCVRSCGAGYYLVAGRQKCDTCDSSCLTCANSSDSCLTCDKPLFLSGNKCLDVCGDGYYGDATSRKCLRCDPICRTCSGNPSNCTSCPFTPDRYLFNNTCLLDCGKTHVIEYATLRLSGKRSSPYEGRVEVLRGDDWLTICDETFDFREATVVCRQLGMGRAIKSVRNAGFGAGKGRIWVDKLYCTGGESNIFDCPMKQMHWNSECYHVNDAGVICSGPQTGSPMSNTCRRSCQEGYYKNDLDICKKCSSQCAACIGTSQRCTKCSAPKFLLKNSCVTQCTAAQYGNTVTRECSPCDTSVCVTCANGPNGRNCSSCVAPRALKDGECMDTCAPDLYEKSGKCVSDCGEEFYQYAGNNTCLACPSECFRCVYEASLGKPRCTSCKPPKVFQNNACNNNCTADQVSVPVLDRIGSATIRLVNGSDYLEGRVEVFYNGEWGTVCDDSWDSKETTVVCRQLNLGEPALKPLGTIAKGTGRIWLDDMWCIGGETSLQQCRHRKWGETNCNHNEDVAIRCKGPGIRRCAEKCPDGQYARDTLCQMCDQSCATCVDTGTKCLKCASGYYLNGTNQCLKDCGPGYYLNGAQTKCLKCDSNCAICEESSTKCTSCQPPNFRLGNKCQADCGAGYKPAPTHGIRLVNGKTSLQGRVEVLFSYKWGTVCDDGFLLRDLIVFLSRIPSPISYMCCPSSVVQVTSGVLFNNKWGTVCDDGFDLRDLPLYCRISTLETQLHITQLAILGVAQGTRGWTISNAQVRIEMKPNKLPV</sequence>
<comment type="similarity">
    <text evidence="1">Belongs to the EGF domain peptide family.</text>
</comment>
<dbReference type="Pfam" id="PF00530">
    <property type="entry name" value="SRCR"/>
    <property type="match status" value="3"/>
</dbReference>
<evidence type="ECO:0000259" key="10">
    <source>
        <dbReference type="PROSITE" id="PS50287"/>
    </source>
</evidence>
<dbReference type="EMBL" id="DS469820">
    <property type="protein sequence ID" value="EDO32524.1"/>
    <property type="molecule type" value="Genomic_DNA"/>
</dbReference>
<dbReference type="SMART" id="SM00202">
    <property type="entry name" value="SR"/>
    <property type="match status" value="3"/>
</dbReference>
<dbReference type="PANTHER" id="PTHR45817:SF4">
    <property type="entry name" value="LYSYL OXIDASE-LIKE-RELATED"/>
    <property type="match status" value="1"/>
</dbReference>
<keyword evidence="12" id="KW-1185">Reference proteome</keyword>
<dbReference type="FunFam" id="3.10.250.10:FF:000006">
    <property type="entry name" value="neurotrypsin isoform X2"/>
    <property type="match status" value="1"/>
</dbReference>
<dbReference type="InterPro" id="IPR001190">
    <property type="entry name" value="SRCR"/>
</dbReference>